<feature type="compositionally biased region" description="Basic residues" evidence="1">
    <location>
        <begin position="225"/>
        <end position="239"/>
    </location>
</feature>
<accession>A0A0W8DWK5</accession>
<feature type="region of interest" description="Disordered" evidence="1">
    <location>
        <begin position="609"/>
        <end position="695"/>
    </location>
</feature>
<feature type="compositionally biased region" description="Basic residues" evidence="1">
    <location>
        <begin position="366"/>
        <end position="377"/>
    </location>
</feature>
<feature type="compositionally biased region" description="Basic and acidic residues" evidence="1">
    <location>
        <begin position="46"/>
        <end position="56"/>
    </location>
</feature>
<feature type="compositionally biased region" description="Polar residues" evidence="1">
    <location>
        <begin position="668"/>
        <end position="678"/>
    </location>
</feature>
<feature type="compositionally biased region" description="Polar residues" evidence="1">
    <location>
        <begin position="242"/>
        <end position="251"/>
    </location>
</feature>
<name>A0A0W8DWK5_PHYNI</name>
<feature type="region of interest" description="Disordered" evidence="1">
    <location>
        <begin position="1286"/>
        <end position="1305"/>
    </location>
</feature>
<evidence type="ECO:0000313" key="2">
    <source>
        <dbReference type="EMBL" id="KUG00810.1"/>
    </source>
</evidence>
<feature type="compositionally biased region" description="Polar residues" evidence="1">
    <location>
        <begin position="940"/>
        <end position="953"/>
    </location>
</feature>
<feature type="compositionally biased region" description="Low complexity" evidence="1">
    <location>
        <begin position="724"/>
        <end position="741"/>
    </location>
</feature>
<feature type="region of interest" description="Disordered" evidence="1">
    <location>
        <begin position="212"/>
        <end position="256"/>
    </location>
</feature>
<feature type="compositionally biased region" description="Polar residues" evidence="1">
    <location>
        <begin position="771"/>
        <end position="802"/>
    </location>
</feature>
<gene>
    <name evidence="2" type="ORF">AM587_10008647</name>
</gene>
<comment type="caution">
    <text evidence="2">The sequence shown here is derived from an EMBL/GenBank/DDBJ whole genome shotgun (WGS) entry which is preliminary data.</text>
</comment>
<feature type="region of interest" description="Disordered" evidence="1">
    <location>
        <begin position="1201"/>
        <end position="1220"/>
    </location>
</feature>
<feature type="compositionally biased region" description="Polar residues" evidence="1">
    <location>
        <begin position="1205"/>
        <end position="1220"/>
    </location>
</feature>
<dbReference type="STRING" id="4790.A0A0W8DWK5"/>
<feature type="region of interest" description="Disordered" evidence="1">
    <location>
        <begin position="910"/>
        <end position="967"/>
    </location>
</feature>
<feature type="region of interest" description="Disordered" evidence="1">
    <location>
        <begin position="298"/>
        <end position="387"/>
    </location>
</feature>
<feature type="region of interest" description="Disordered" evidence="1">
    <location>
        <begin position="45"/>
        <end position="66"/>
    </location>
</feature>
<sequence>MEEAMHFLDELKDKYLHQVEQAIEDWDYQDFAPDKRCALLDNEEEINSRDDPDEGHAASPPKPVRKSWVGLTPDAELENIDCGQTAVNVCSYEAKLIALCTPPGGIHGIPDADSVQRLLAQIPRLDAANVTAAFSARLQDDGAQRSWQIRAKAVILMQMLVEIKPFAGRFIPAFAANPALMQQLEVFRTGIYKQVTREAARKLLSLIRSNGTNPALLPKESPPKPHVRHVQLGGKRQKSPKPIQTTKSKPSMSPGKLAVNKVFKPELVMSKSTALLVQNSKPSLVLSPKVSLAVQASWRRRNSATKSDREDENLMPFQKLTPTSNPKEIRNSWIYGAPKQAQQSPITSSISRRDSGGRSAFSFVQKRSKKSAGRRSKAPSLTEPPVERQHRSSSVLWLKLNFTIKTARLQSLKRQKYQHLQEEALLKARGLLKNWEDGPVVLTEDLYSRARSEHEAQELLNYTPEALALRFSLRNHPDVIDAVKQLWSIEFPRDDMGCIDQHGYASLFRRIGRSLEPDASKRRLRRMEKTIKEDWSRDSKGESVMSFANFFDSVFELADLWCETIDVDEYIAFLRTLLQRVSAIRRNKQDPNDQGKRILRSLKQIKGIDDEVSSSEDDSLSEVEDDEELSTGSDTDDSEEENTPISLPSPKIPTHSMFIATKALTSMRPRTSSNTSIPKNAPDVDDVPDRPRSRERRASIISLGDFAALGLLDIGKESPKTPTVRGSSAKSRVSSAKAPSPLASVRESISTTNMEGEDDNTLVAMHRMRSAQRTPVTVEDTTSTIIPNYSAPTQHKASSPQQRQRKPGKVSTTAPDTLKASLGTGSINSDGLSSLQSGGLTSSAPVLKTTTGLKTGATFASVDTASVDTGARISMLSSSSKAKQKGDKKPTGIMFDGPPVNINNMRLASLDVAPPSTPGTSKLNRGGQGKWTIRTESDQPRQQGVSDNESGSQAPREYITGLGFDSPAKDNLVSKKTELLPVDLTTPFYTFDDSVSPSKRLLQPLDDSGGGRSGAYSGSKGRQQRNTTADDSTSQGLDLSDSYKTTGYLTGSLQAEIIARNVPMPRNAEGRSLSLNREGRRRSSSKQMPKRMRKQAPDDGDNDGTVSPWDSEFDNEHDDLAKALPPADKLRVSPIVTIPVASIPKTQEDPDPELSTDPLILTVSSSMVPLEPPSCVSDLTTLPHEYHELVLGKGLSRSESAPIRTAQTRTPTVHPVNRTSRGPQWMLLGAIQPSLTLLEDGVEGRTVATSPRPKLAALTSKRPRRDREIDEDDETGLCPRFAEHLESHGDRSATAPPRFRTDKPRSRCTCEDGCTASLDEEGNYRCFIHGSSNNNWQDENDVEIAANAQEDVTVIVNATRGLVLRPGTMDRVAAKRARHKERATRSEMMRRRCQYTFGKHVG</sequence>
<reference evidence="2 3" key="1">
    <citation type="submission" date="2015-11" db="EMBL/GenBank/DDBJ databases">
        <title>Genomes and virulence difference between two physiological races of Phytophthora nicotianae.</title>
        <authorList>
            <person name="Liu H."/>
            <person name="Ma X."/>
            <person name="Yu H."/>
            <person name="Fang D."/>
            <person name="Li Y."/>
            <person name="Wang X."/>
            <person name="Wang W."/>
            <person name="Dong Y."/>
            <person name="Xiao B."/>
        </authorList>
    </citation>
    <scope>NUCLEOTIDE SEQUENCE [LARGE SCALE GENOMIC DNA]</scope>
    <source>
        <strain evidence="3">race 0</strain>
    </source>
</reference>
<protein>
    <submittedName>
        <fullName evidence="2">Uncharacterized protein</fullName>
    </submittedName>
</protein>
<dbReference type="EMBL" id="LNFO01000540">
    <property type="protein sequence ID" value="KUG00810.1"/>
    <property type="molecule type" value="Genomic_DNA"/>
</dbReference>
<feature type="compositionally biased region" description="Basic residues" evidence="1">
    <location>
        <begin position="1079"/>
        <end position="1094"/>
    </location>
</feature>
<feature type="compositionally biased region" description="Acidic residues" evidence="1">
    <location>
        <begin position="610"/>
        <end position="642"/>
    </location>
</feature>
<feature type="region of interest" description="Disordered" evidence="1">
    <location>
        <begin position="988"/>
        <end position="1042"/>
    </location>
</feature>
<dbReference type="Proteomes" id="UP000052943">
    <property type="component" value="Unassembled WGS sequence"/>
</dbReference>
<feature type="compositionally biased region" description="Polar residues" evidence="1">
    <location>
        <begin position="1024"/>
        <end position="1042"/>
    </location>
</feature>
<organism evidence="2 3">
    <name type="scientific">Phytophthora nicotianae</name>
    <name type="common">Potato buckeye rot agent</name>
    <name type="synonym">Phytophthora parasitica</name>
    <dbReference type="NCBI Taxonomy" id="4792"/>
    <lineage>
        <taxon>Eukaryota</taxon>
        <taxon>Sar</taxon>
        <taxon>Stramenopiles</taxon>
        <taxon>Oomycota</taxon>
        <taxon>Peronosporomycetes</taxon>
        <taxon>Peronosporales</taxon>
        <taxon>Peronosporaceae</taxon>
        <taxon>Phytophthora</taxon>
    </lineage>
</organism>
<proteinExistence type="predicted"/>
<feature type="region of interest" description="Disordered" evidence="1">
    <location>
        <begin position="1063"/>
        <end position="1116"/>
    </location>
</feature>
<dbReference type="OrthoDB" id="121313at2759"/>
<evidence type="ECO:0000256" key="1">
    <source>
        <dbReference type="SAM" id="MobiDB-lite"/>
    </source>
</evidence>
<feature type="region of interest" description="Disordered" evidence="1">
    <location>
        <begin position="716"/>
        <end position="828"/>
    </location>
</feature>
<evidence type="ECO:0000313" key="3">
    <source>
        <dbReference type="Proteomes" id="UP000052943"/>
    </source>
</evidence>